<organism evidence="4 5">
    <name type="scientific">Streptomyces atratus</name>
    <dbReference type="NCBI Taxonomy" id="1893"/>
    <lineage>
        <taxon>Bacteria</taxon>
        <taxon>Bacillati</taxon>
        <taxon>Actinomycetota</taxon>
        <taxon>Actinomycetes</taxon>
        <taxon>Kitasatosporales</taxon>
        <taxon>Streptomycetaceae</taxon>
        <taxon>Streptomyces</taxon>
    </lineage>
</organism>
<dbReference type="InterPro" id="IPR001031">
    <property type="entry name" value="Thioesterase"/>
</dbReference>
<dbReference type="GO" id="GO:0016787">
    <property type="term" value="F:hydrolase activity"/>
    <property type="evidence" value="ECO:0007669"/>
    <property type="project" value="UniProtKB-KW"/>
</dbReference>
<dbReference type="EMBL" id="CP027306">
    <property type="protein sequence ID" value="AXE81809.1"/>
    <property type="molecule type" value="Genomic_DNA"/>
</dbReference>
<dbReference type="GeneID" id="95524155"/>
<dbReference type="InterPro" id="IPR012223">
    <property type="entry name" value="TEII"/>
</dbReference>
<dbReference type="SMART" id="SM00824">
    <property type="entry name" value="PKS_TE"/>
    <property type="match status" value="1"/>
</dbReference>
<dbReference type="Pfam" id="PF00975">
    <property type="entry name" value="Thioesterase"/>
    <property type="match status" value="1"/>
</dbReference>
<dbReference type="SUPFAM" id="SSF53474">
    <property type="entry name" value="alpha/beta-Hydrolases"/>
    <property type="match status" value="1"/>
</dbReference>
<gene>
    <name evidence="4" type="ORF">C5746_38235</name>
</gene>
<sequence length="254" mass="27760">MTDDSRETGAWIRRFHPAPEARDRLVCFPHAGGSATYYFAVSRALSPAMDVLAVQYPGRQDRRHEPCIEDIETLAVRAVEELAPWGDVPLTLFGHSMGATVAFEVARRLEAAGTPPKGVYVSGRRAPSRVRDESVHLADDDRLIDDISRLRGTDSAVLGDPEILRMILPAIRSDYKAAETYRYRPGPPLGSPVVALVGDNDPQVTVAEAESWRDHTTGPFNLKVFPGGHFFLDGHAPAILDLIRGRLGVPSTAS</sequence>
<dbReference type="AlphaFoldDB" id="A0A2Z5JNH0"/>
<dbReference type="RefSeq" id="WP_114248213.1">
    <property type="nucleotide sequence ID" value="NZ_CP027306.1"/>
</dbReference>
<dbReference type="GO" id="GO:0008610">
    <property type="term" value="P:lipid biosynthetic process"/>
    <property type="evidence" value="ECO:0007669"/>
    <property type="project" value="TreeGrafter"/>
</dbReference>
<feature type="domain" description="Thioesterase TesA-like" evidence="3">
    <location>
        <begin position="26"/>
        <end position="247"/>
    </location>
</feature>
<dbReference type="Gene3D" id="3.40.50.1820">
    <property type="entry name" value="alpha/beta hydrolase"/>
    <property type="match status" value="1"/>
</dbReference>
<comment type="similarity">
    <text evidence="1">Belongs to the thioesterase family.</text>
</comment>
<evidence type="ECO:0000313" key="4">
    <source>
        <dbReference type="EMBL" id="AXE81809.1"/>
    </source>
</evidence>
<proteinExistence type="inferred from homology"/>
<name>A0A2Z5JNH0_STRAR</name>
<evidence type="ECO:0000256" key="2">
    <source>
        <dbReference type="ARBA" id="ARBA00022801"/>
    </source>
</evidence>
<evidence type="ECO:0000256" key="1">
    <source>
        <dbReference type="ARBA" id="ARBA00007169"/>
    </source>
</evidence>
<keyword evidence="2" id="KW-0378">Hydrolase</keyword>
<protein>
    <submittedName>
        <fullName evidence="4">Thioesterase</fullName>
    </submittedName>
</protein>
<evidence type="ECO:0000313" key="5">
    <source>
        <dbReference type="Proteomes" id="UP000252698"/>
    </source>
</evidence>
<accession>A0A2Z5JNH0</accession>
<dbReference type="PANTHER" id="PTHR11487:SF0">
    <property type="entry name" value="S-ACYL FATTY ACID SYNTHASE THIOESTERASE, MEDIUM CHAIN"/>
    <property type="match status" value="1"/>
</dbReference>
<dbReference type="Proteomes" id="UP000252698">
    <property type="component" value="Chromosome"/>
</dbReference>
<dbReference type="PANTHER" id="PTHR11487">
    <property type="entry name" value="THIOESTERASE"/>
    <property type="match status" value="1"/>
</dbReference>
<dbReference type="InterPro" id="IPR029058">
    <property type="entry name" value="AB_hydrolase_fold"/>
</dbReference>
<dbReference type="InterPro" id="IPR020802">
    <property type="entry name" value="TesA-like"/>
</dbReference>
<dbReference type="KEGG" id="sata:C5746_38235"/>
<evidence type="ECO:0000259" key="3">
    <source>
        <dbReference type="SMART" id="SM00824"/>
    </source>
</evidence>
<reference evidence="4 5" key="1">
    <citation type="journal article" date="2018" name="Front. Microbiol.">
        <title>Genome Sequencing of Streptomyces atratus SCSIOZH16 and Activation Production of Nocardamine via Metabolic Engineering.</title>
        <authorList>
            <person name="Li Y."/>
            <person name="Zhang C."/>
            <person name="Liu C."/>
            <person name="Ju J."/>
            <person name="Ma J."/>
        </authorList>
    </citation>
    <scope>NUCLEOTIDE SEQUENCE [LARGE SCALE GENOMIC DNA]</scope>
    <source>
        <strain evidence="4 5">SCSIO_ZH16</strain>
    </source>
</reference>